<dbReference type="RefSeq" id="WP_015285895.1">
    <property type="nucleotide sequence ID" value="NC_019943.1"/>
</dbReference>
<reference evidence="2" key="1">
    <citation type="submission" date="2011-12" db="EMBL/GenBank/DDBJ databases">
        <title>Complete sequence of Methanoregula formicicum SMSP.</title>
        <authorList>
            <person name="Lucas S."/>
            <person name="Han J."/>
            <person name="Lapidus A."/>
            <person name="Cheng J.-F."/>
            <person name="Goodwin L."/>
            <person name="Pitluck S."/>
            <person name="Peters L."/>
            <person name="Ovchinnikova G."/>
            <person name="Teshima H."/>
            <person name="Detter J.C."/>
            <person name="Han C."/>
            <person name="Tapia R."/>
            <person name="Land M."/>
            <person name="Hauser L."/>
            <person name="Kyrpides N."/>
            <person name="Ivanova N."/>
            <person name="Pagani I."/>
            <person name="Imachi H."/>
            <person name="Tamaki H."/>
            <person name="Sekiguchi Y."/>
            <person name="Kamagata Y."/>
            <person name="Cadillo-Quiroz H."/>
            <person name="Zinder S."/>
            <person name="Liu W.-T."/>
            <person name="Woyke T."/>
        </authorList>
    </citation>
    <scope>NUCLEOTIDE SEQUENCE [LARGE SCALE GENOMIC DNA]</scope>
    <source>
        <strain evidence="2">DSM 22288 / NBRC 105244 / SMSP</strain>
    </source>
</reference>
<dbReference type="Proteomes" id="UP000010824">
    <property type="component" value="Chromosome"/>
</dbReference>
<dbReference type="EMBL" id="CP003167">
    <property type="protein sequence ID" value="AGB02932.1"/>
    <property type="molecule type" value="Genomic_DNA"/>
</dbReference>
<dbReference type="STRING" id="593750.Metfor_1914"/>
<evidence type="ECO:0000313" key="2">
    <source>
        <dbReference type="Proteomes" id="UP000010824"/>
    </source>
</evidence>
<protein>
    <submittedName>
        <fullName evidence="1">Uncharacterized protein</fullName>
    </submittedName>
</protein>
<accession>L0HDW9</accession>
<keyword evidence="2" id="KW-1185">Reference proteome</keyword>
<proteinExistence type="predicted"/>
<dbReference type="InParanoid" id="L0HDW9"/>
<reference evidence="1 2" key="2">
    <citation type="journal article" date="2014" name="Genome Announc.">
        <title>Complete Genome Sequence of Methanoregula formicica SMSPT, a Mesophilic Hydrogenotrophic Methanogen Isolated from a Methanogenic Upflow Anaerobic Sludge Blanket Reactor.</title>
        <authorList>
            <person name="Yamamoto K."/>
            <person name="Tamaki H."/>
            <person name="Cadillo-Quiroz H."/>
            <person name="Imachi H."/>
            <person name="Kyrpides N."/>
            <person name="Woyke T."/>
            <person name="Goodwin L."/>
            <person name="Zinder S.H."/>
            <person name="Kamagata Y."/>
            <person name="Liu W.T."/>
        </authorList>
    </citation>
    <scope>NUCLEOTIDE SEQUENCE [LARGE SCALE GENOMIC DNA]</scope>
    <source>
        <strain evidence="2">DSM 22288 / NBRC 105244 / SMSP</strain>
    </source>
</reference>
<name>L0HDW9_METFS</name>
<dbReference type="KEGG" id="mfo:Metfor_1914"/>
<dbReference type="eggNOG" id="arCOG13753">
    <property type="taxonomic scope" value="Archaea"/>
</dbReference>
<dbReference type="GeneID" id="14308303"/>
<dbReference type="OrthoDB" id="115413at2157"/>
<evidence type="ECO:0000313" key="1">
    <source>
        <dbReference type="EMBL" id="AGB02932.1"/>
    </source>
</evidence>
<gene>
    <name evidence="1" type="ordered locus">Metfor_1914</name>
</gene>
<organism evidence="1 2">
    <name type="scientific">Methanoregula formicica (strain DSM 22288 / NBRC 105244 / SMSP)</name>
    <dbReference type="NCBI Taxonomy" id="593750"/>
    <lineage>
        <taxon>Archaea</taxon>
        <taxon>Methanobacteriati</taxon>
        <taxon>Methanobacteriota</taxon>
        <taxon>Stenosarchaea group</taxon>
        <taxon>Methanomicrobia</taxon>
        <taxon>Methanomicrobiales</taxon>
        <taxon>Methanoregulaceae</taxon>
        <taxon>Methanoregula</taxon>
    </lineage>
</organism>
<dbReference type="HOGENOM" id="CLU_1084218_0_0_2"/>
<sequence precursor="true">MTHTNKIKLVVIAGLLLLVLAGSGIASAYSISAHADEKQLEMIKEMYGTKLTYGEFWGKVFPDQLAEMKKNLPEEQYMEFSNMVVYWGDDHPELPYGASVWDERGPVNLREISSEEKQKFGLEDLKTDPSGYVIQGSDSEKTAMLDKLCTLITQRTAKAPMAVMVLSANALWRSGSSITHGGKGSVGGGGYESTLLLRTELYGDGGMVDYNQQYWGSDGDNWHTIGSQYNNPQNGVLYQSKLKGESTNPTTSGYTWSTGQLWPF</sequence>
<dbReference type="AlphaFoldDB" id="L0HDW9"/>